<protein>
    <submittedName>
        <fullName evidence="1">Uncharacterized protein</fullName>
    </submittedName>
</protein>
<reference evidence="1" key="1">
    <citation type="submission" date="2023-03" db="EMBL/GenBank/DDBJ databases">
        <title>Massive genome expansion in bonnet fungi (Mycena s.s.) driven by repeated elements and novel gene families across ecological guilds.</title>
        <authorList>
            <consortium name="Lawrence Berkeley National Laboratory"/>
            <person name="Harder C.B."/>
            <person name="Miyauchi S."/>
            <person name="Viragh M."/>
            <person name="Kuo A."/>
            <person name="Thoen E."/>
            <person name="Andreopoulos B."/>
            <person name="Lu D."/>
            <person name="Skrede I."/>
            <person name="Drula E."/>
            <person name="Henrissat B."/>
            <person name="Morin E."/>
            <person name="Kohler A."/>
            <person name="Barry K."/>
            <person name="LaButti K."/>
            <person name="Morin E."/>
            <person name="Salamov A."/>
            <person name="Lipzen A."/>
            <person name="Mereny Z."/>
            <person name="Hegedus B."/>
            <person name="Baldrian P."/>
            <person name="Stursova M."/>
            <person name="Weitz H."/>
            <person name="Taylor A."/>
            <person name="Grigoriev I.V."/>
            <person name="Nagy L.G."/>
            <person name="Martin F."/>
            <person name="Kauserud H."/>
        </authorList>
    </citation>
    <scope>NUCLEOTIDE SEQUENCE</scope>
    <source>
        <strain evidence="1">CBHHK002</strain>
    </source>
</reference>
<dbReference type="EMBL" id="JARIHO010000059">
    <property type="protein sequence ID" value="KAJ7318082.1"/>
    <property type="molecule type" value="Genomic_DNA"/>
</dbReference>
<sequence length="121" mass="13668">MASGMKAGGQHPKFGTSEIGDWRLEDVGWRIQLGSQRMEAVRLNWKEAGQLNHKEVRQLNQKKGGWTVEPEDWRAHVTLGWGLCSTETVEQLYTCSGIRRVQSGVFPPSRLSTHTMIFASK</sequence>
<gene>
    <name evidence="1" type="ORF">DFH08DRAFT_820105</name>
</gene>
<name>A0AAD6ZCW4_9AGAR</name>
<evidence type="ECO:0000313" key="2">
    <source>
        <dbReference type="Proteomes" id="UP001218218"/>
    </source>
</evidence>
<proteinExistence type="predicted"/>
<comment type="caution">
    <text evidence="1">The sequence shown here is derived from an EMBL/GenBank/DDBJ whole genome shotgun (WGS) entry which is preliminary data.</text>
</comment>
<organism evidence="1 2">
    <name type="scientific">Mycena albidolilacea</name>
    <dbReference type="NCBI Taxonomy" id="1033008"/>
    <lineage>
        <taxon>Eukaryota</taxon>
        <taxon>Fungi</taxon>
        <taxon>Dikarya</taxon>
        <taxon>Basidiomycota</taxon>
        <taxon>Agaricomycotina</taxon>
        <taxon>Agaricomycetes</taxon>
        <taxon>Agaricomycetidae</taxon>
        <taxon>Agaricales</taxon>
        <taxon>Marasmiineae</taxon>
        <taxon>Mycenaceae</taxon>
        <taxon>Mycena</taxon>
    </lineage>
</organism>
<keyword evidence="2" id="KW-1185">Reference proteome</keyword>
<accession>A0AAD6ZCW4</accession>
<dbReference type="Proteomes" id="UP001218218">
    <property type="component" value="Unassembled WGS sequence"/>
</dbReference>
<dbReference type="AlphaFoldDB" id="A0AAD6ZCW4"/>
<evidence type="ECO:0000313" key="1">
    <source>
        <dbReference type="EMBL" id="KAJ7318082.1"/>
    </source>
</evidence>